<gene>
    <name evidence="2" type="ORF">DIATSA_LOCUS1239</name>
</gene>
<accession>A0A9N9W9X6</accession>
<evidence type="ECO:0000313" key="3">
    <source>
        <dbReference type="Proteomes" id="UP001153714"/>
    </source>
</evidence>
<dbReference type="AlphaFoldDB" id="A0A9N9W9X6"/>
<reference evidence="2" key="1">
    <citation type="submission" date="2021-12" db="EMBL/GenBank/DDBJ databases">
        <authorList>
            <person name="King R."/>
        </authorList>
    </citation>
    <scope>NUCLEOTIDE SEQUENCE</scope>
</reference>
<dbReference type="EMBL" id="OU893341">
    <property type="protein sequence ID" value="CAG9783032.1"/>
    <property type="molecule type" value="Genomic_DNA"/>
</dbReference>
<dbReference type="Proteomes" id="UP001153714">
    <property type="component" value="Chromosome 10"/>
</dbReference>
<dbReference type="OrthoDB" id="10072016at2759"/>
<feature type="region of interest" description="Disordered" evidence="1">
    <location>
        <begin position="140"/>
        <end position="168"/>
    </location>
</feature>
<organism evidence="2 3">
    <name type="scientific">Diatraea saccharalis</name>
    <name type="common">sugarcane borer</name>
    <dbReference type="NCBI Taxonomy" id="40085"/>
    <lineage>
        <taxon>Eukaryota</taxon>
        <taxon>Metazoa</taxon>
        <taxon>Ecdysozoa</taxon>
        <taxon>Arthropoda</taxon>
        <taxon>Hexapoda</taxon>
        <taxon>Insecta</taxon>
        <taxon>Pterygota</taxon>
        <taxon>Neoptera</taxon>
        <taxon>Endopterygota</taxon>
        <taxon>Lepidoptera</taxon>
        <taxon>Glossata</taxon>
        <taxon>Ditrysia</taxon>
        <taxon>Pyraloidea</taxon>
        <taxon>Crambidae</taxon>
        <taxon>Crambinae</taxon>
        <taxon>Diatraea</taxon>
    </lineage>
</organism>
<sequence>MFYNPNSLKKACIDIINIHMDLSASYTITESSDVCTLNKNLKSCNENLLFIASNEKDLPICLQPKKAPSKSDINSNKLKLPASNSPKLVIISDVKVNPTKKVTSIRKKLNIKKTLHGAEALTMKLNPKTKYRKHQLFERKNTSKKKRKINRYESSSENENSDIMSITNTDSSGNELFEDYITKYLQEEDMKENLEQDIPFGFSDISYFTGKSENLKKDDWILAKFATKKSLKHYVGQVLSVKNDTPTIQFLRKVKSSKDRRLAFTYPNVVDICEMMHLEDIILVLPQPNISRRGQIIFEVNLSEYNIQ</sequence>
<proteinExistence type="predicted"/>
<name>A0A9N9W9X6_9NEOP</name>
<reference evidence="2" key="2">
    <citation type="submission" date="2022-10" db="EMBL/GenBank/DDBJ databases">
        <authorList>
            <consortium name="ENA_rothamsted_submissions"/>
            <consortium name="culmorum"/>
            <person name="King R."/>
        </authorList>
    </citation>
    <scope>NUCLEOTIDE SEQUENCE</scope>
</reference>
<protein>
    <submittedName>
        <fullName evidence="2">Uncharacterized protein</fullName>
    </submittedName>
</protein>
<keyword evidence="3" id="KW-1185">Reference proteome</keyword>
<evidence type="ECO:0000256" key="1">
    <source>
        <dbReference type="SAM" id="MobiDB-lite"/>
    </source>
</evidence>
<evidence type="ECO:0000313" key="2">
    <source>
        <dbReference type="EMBL" id="CAG9783032.1"/>
    </source>
</evidence>